<dbReference type="EMBL" id="LRPN01000075">
    <property type="protein sequence ID" value="KWZ81407.1"/>
    <property type="molecule type" value="Genomic_DNA"/>
</dbReference>
<dbReference type="AlphaFoldDB" id="A0A133KPH1"/>
<protein>
    <submittedName>
        <fullName evidence="1">Uncharacterized protein</fullName>
    </submittedName>
</protein>
<sequence>MSTQSEPTYINKKALRWAIDRTTPITNLLGKYFGKTAVKKVGSVMHSHVKPALRKLEALDKVN</sequence>
<evidence type="ECO:0000313" key="1">
    <source>
        <dbReference type="EMBL" id="KWZ81407.1"/>
    </source>
</evidence>
<reference evidence="2" key="1">
    <citation type="submission" date="2016-01" db="EMBL/GenBank/DDBJ databases">
        <authorList>
            <person name="Mitreva M."/>
            <person name="Pepin K.H."/>
            <person name="Mihindukulasuriya K.A."/>
            <person name="Fulton R."/>
            <person name="Fronick C."/>
            <person name="O'Laughlin M."/>
            <person name="Miner T."/>
            <person name="Herter B."/>
            <person name="Rosa B.A."/>
            <person name="Cordes M."/>
            <person name="Tomlinson C."/>
            <person name="Wollam A."/>
            <person name="Palsikar V.B."/>
            <person name="Mardis E.R."/>
            <person name="Wilson R.K."/>
        </authorList>
    </citation>
    <scope>NUCLEOTIDE SEQUENCE [LARGE SCALE GENOMIC DNA]</scope>
    <source>
        <strain evidence="2">GED7749B</strain>
    </source>
</reference>
<gene>
    <name evidence="1" type="ORF">HMPREF3213_02011</name>
</gene>
<dbReference type="PATRIC" id="fig|1398.22.peg.2011"/>
<proteinExistence type="predicted"/>
<dbReference type="Proteomes" id="UP000070376">
    <property type="component" value="Unassembled WGS sequence"/>
</dbReference>
<accession>A0A133KPH1</accession>
<organism evidence="1 2">
    <name type="scientific">Heyndrickxia coagulans</name>
    <name type="common">Weizmannia coagulans</name>
    <dbReference type="NCBI Taxonomy" id="1398"/>
    <lineage>
        <taxon>Bacteria</taxon>
        <taxon>Bacillati</taxon>
        <taxon>Bacillota</taxon>
        <taxon>Bacilli</taxon>
        <taxon>Bacillales</taxon>
        <taxon>Bacillaceae</taxon>
        <taxon>Heyndrickxia</taxon>
    </lineage>
</organism>
<name>A0A133KPH1_HEYCO</name>
<evidence type="ECO:0000313" key="2">
    <source>
        <dbReference type="Proteomes" id="UP000070376"/>
    </source>
</evidence>
<comment type="caution">
    <text evidence="1">The sequence shown here is derived from an EMBL/GenBank/DDBJ whole genome shotgun (WGS) entry which is preliminary data.</text>
</comment>